<accession>A0A398B3S6</accession>
<dbReference type="InterPro" id="IPR012796">
    <property type="entry name" value="Lysidine-tRNA-synth_C"/>
</dbReference>
<comment type="domain">
    <text evidence="8">The N-terminal region contains the highly conserved SGGXDS motif, predicted to be a P-loop motif involved in ATP binding.</text>
</comment>
<dbReference type="InterPro" id="IPR012094">
    <property type="entry name" value="tRNA_Ile_lys_synt"/>
</dbReference>
<dbReference type="CDD" id="cd01992">
    <property type="entry name" value="TilS_N"/>
    <property type="match status" value="1"/>
</dbReference>
<keyword evidence="11" id="KW-1185">Reference proteome</keyword>
<dbReference type="EMBL" id="QWVS01000025">
    <property type="protein sequence ID" value="RID84472.1"/>
    <property type="molecule type" value="Genomic_DNA"/>
</dbReference>
<comment type="subcellular location">
    <subcellularLocation>
        <location evidence="1 8">Cytoplasm</location>
    </subcellularLocation>
</comment>
<keyword evidence="3 8" id="KW-0436">Ligase</keyword>
<dbReference type="HAMAP" id="MF_01161">
    <property type="entry name" value="tRNA_Ile_lys_synt"/>
    <property type="match status" value="1"/>
</dbReference>
<keyword evidence="4 8" id="KW-0819">tRNA processing</keyword>
<dbReference type="SMART" id="SM00977">
    <property type="entry name" value="TilS_C"/>
    <property type="match status" value="1"/>
</dbReference>
<dbReference type="Gene3D" id="3.30.465.60">
    <property type="match status" value="1"/>
</dbReference>
<dbReference type="GO" id="GO:0006400">
    <property type="term" value="P:tRNA modification"/>
    <property type="evidence" value="ECO:0007669"/>
    <property type="project" value="UniProtKB-UniRule"/>
</dbReference>
<comment type="similarity">
    <text evidence="8">Belongs to the tRNA(Ile)-lysidine synthase family.</text>
</comment>
<dbReference type="GO" id="GO:0005737">
    <property type="term" value="C:cytoplasm"/>
    <property type="evidence" value="ECO:0007669"/>
    <property type="project" value="UniProtKB-SubCell"/>
</dbReference>
<dbReference type="Gene3D" id="3.40.50.620">
    <property type="entry name" value="HUPs"/>
    <property type="match status" value="1"/>
</dbReference>
<dbReference type="SUPFAM" id="SSF56037">
    <property type="entry name" value="PheT/TilS domain"/>
    <property type="match status" value="1"/>
</dbReference>
<dbReference type="InterPro" id="IPR011063">
    <property type="entry name" value="TilS/TtcA_N"/>
</dbReference>
<keyword evidence="5 8" id="KW-0547">Nucleotide-binding</keyword>
<feature type="domain" description="Lysidine-tRNA(Ile) synthetase C-terminal" evidence="9">
    <location>
        <begin position="385"/>
        <end position="453"/>
    </location>
</feature>
<evidence type="ECO:0000256" key="1">
    <source>
        <dbReference type="ARBA" id="ARBA00004496"/>
    </source>
</evidence>
<gene>
    <name evidence="8 10" type="primary">tilS</name>
    <name evidence="10" type="ORF">D1953_13625</name>
</gene>
<evidence type="ECO:0000259" key="9">
    <source>
        <dbReference type="SMART" id="SM00977"/>
    </source>
</evidence>
<keyword evidence="2 8" id="KW-0963">Cytoplasm</keyword>
<evidence type="ECO:0000313" key="11">
    <source>
        <dbReference type="Proteomes" id="UP000266016"/>
    </source>
</evidence>
<evidence type="ECO:0000256" key="8">
    <source>
        <dbReference type="HAMAP-Rule" id="MF_01161"/>
    </source>
</evidence>
<evidence type="ECO:0000256" key="5">
    <source>
        <dbReference type="ARBA" id="ARBA00022741"/>
    </source>
</evidence>
<reference evidence="10 11" key="1">
    <citation type="submission" date="2018-08" db="EMBL/GenBank/DDBJ databases">
        <title>Bacillus jemisoniae sp. nov., Bacillus chryseoplanitiae sp. nov., Bacillus resnikiae sp. nov., and Bacillus frankliniae sp. nov., isolated from Viking spacecraft and associated surfaces.</title>
        <authorList>
            <person name="Seuylemezian A."/>
            <person name="Vaishampayan P."/>
        </authorList>
    </citation>
    <scope>NUCLEOTIDE SEQUENCE [LARGE SCALE GENOMIC DNA]</scope>
    <source>
        <strain evidence="10 11">MA001</strain>
    </source>
</reference>
<evidence type="ECO:0000256" key="6">
    <source>
        <dbReference type="ARBA" id="ARBA00022840"/>
    </source>
</evidence>
<dbReference type="Proteomes" id="UP000266016">
    <property type="component" value="Unassembled WGS sequence"/>
</dbReference>
<feature type="binding site" evidence="8">
    <location>
        <begin position="27"/>
        <end position="32"/>
    </location>
    <ligand>
        <name>ATP</name>
        <dbReference type="ChEBI" id="CHEBI:30616"/>
    </ligand>
</feature>
<dbReference type="GO" id="GO:0005524">
    <property type="term" value="F:ATP binding"/>
    <property type="evidence" value="ECO:0007669"/>
    <property type="project" value="UniProtKB-UniRule"/>
</dbReference>
<dbReference type="InterPro" id="IPR014729">
    <property type="entry name" value="Rossmann-like_a/b/a_fold"/>
</dbReference>
<name>A0A398B3S6_9BACI</name>
<evidence type="ECO:0000256" key="3">
    <source>
        <dbReference type="ARBA" id="ARBA00022598"/>
    </source>
</evidence>
<proteinExistence type="inferred from homology"/>
<evidence type="ECO:0000256" key="2">
    <source>
        <dbReference type="ARBA" id="ARBA00022490"/>
    </source>
</evidence>
<dbReference type="GO" id="GO:0032267">
    <property type="term" value="F:tRNA(Ile)-lysidine synthase activity"/>
    <property type="evidence" value="ECO:0007669"/>
    <property type="project" value="UniProtKB-EC"/>
</dbReference>
<evidence type="ECO:0000256" key="7">
    <source>
        <dbReference type="ARBA" id="ARBA00048539"/>
    </source>
</evidence>
<dbReference type="SUPFAM" id="SSF52402">
    <property type="entry name" value="Adenine nucleotide alpha hydrolases-like"/>
    <property type="match status" value="1"/>
</dbReference>
<dbReference type="InterPro" id="IPR015262">
    <property type="entry name" value="tRNA_Ile_lys_synt_subst-bd"/>
</dbReference>
<keyword evidence="6 8" id="KW-0067">ATP-binding</keyword>
<evidence type="ECO:0000313" key="10">
    <source>
        <dbReference type="EMBL" id="RID84472.1"/>
    </source>
</evidence>
<comment type="function">
    <text evidence="8">Ligates lysine onto the cytidine present at position 34 of the AUA codon-specific tRNA(Ile) that contains the anticodon CAU, in an ATP-dependent manner. Cytidine is converted to lysidine, thus changing the amino acid specificity of the tRNA from methionine to isoleucine.</text>
</comment>
<dbReference type="SUPFAM" id="SSF82829">
    <property type="entry name" value="MesJ substrate recognition domain-like"/>
    <property type="match status" value="1"/>
</dbReference>
<dbReference type="PANTHER" id="PTHR43033:SF1">
    <property type="entry name" value="TRNA(ILE)-LYSIDINE SYNTHASE-RELATED"/>
    <property type="match status" value="1"/>
</dbReference>
<dbReference type="Pfam" id="PF09179">
    <property type="entry name" value="TilS"/>
    <property type="match status" value="1"/>
</dbReference>
<dbReference type="RefSeq" id="WP_119117749.1">
    <property type="nucleotide sequence ID" value="NZ_QWVS01000025.1"/>
</dbReference>
<comment type="caution">
    <text evidence="10">The sequence shown here is derived from an EMBL/GenBank/DDBJ whole genome shotgun (WGS) entry which is preliminary data.</text>
</comment>
<dbReference type="AlphaFoldDB" id="A0A398B3S6"/>
<dbReference type="InterPro" id="IPR012795">
    <property type="entry name" value="tRNA_Ile_lys_synt_N"/>
</dbReference>
<dbReference type="NCBIfam" id="TIGR02433">
    <property type="entry name" value="lysidine_TilS_C"/>
    <property type="match status" value="1"/>
</dbReference>
<dbReference type="EC" id="6.3.4.19" evidence="8"/>
<dbReference type="Pfam" id="PF11734">
    <property type="entry name" value="TilS_C"/>
    <property type="match status" value="1"/>
</dbReference>
<organism evidence="10 11">
    <name type="scientific">Peribacillus asahii</name>
    <dbReference type="NCBI Taxonomy" id="228899"/>
    <lineage>
        <taxon>Bacteria</taxon>
        <taxon>Bacillati</taxon>
        <taxon>Bacillota</taxon>
        <taxon>Bacilli</taxon>
        <taxon>Bacillales</taxon>
        <taxon>Bacillaceae</taxon>
        <taxon>Peribacillus</taxon>
    </lineage>
</organism>
<sequence>MLQHRVLHVIHKHKLIEKNAKLLVGVSGGPDSLVLLHVLKQLQKVMEWDLFVAHVDHMFRGEESYEDYLFVEKICKEWDLVFEGRRIDVPAYMKQTGESTQLAARKLRFEFFAELMKKYGCSTLVLGHHGDDQVETMLMRMTRGATGTARAGIPLKRPFKNGEIVRPFLAVTKADIYGYARTHSLQPRIDPSNAKNDYVRNRFRHEVLPFLKQENPLVHEQFQRFSEEIYEDEAFLYDLVLKKMDGVWLEKERGYASIQVDSILAMPKPLQRRAIQLILNYLYLDRPSSLSALHIDQLLALFLNPQPSAELHLPEGLIVEKSYHICTFRFFKRETVNYSLLLQIPGDTFLPNGYKIKAQYIEGDIPAISGNDSCIIPYSMVTFPLTVRTRHTGDRMKVKGLCGTKKIKDIFIDEKVPIFKRNDWPIVVDGMGHIIWLPGLKKSYIESESVIDESSLIYLQYKKA</sequence>
<dbReference type="NCBIfam" id="TIGR02432">
    <property type="entry name" value="lysidine_TilS_N"/>
    <property type="match status" value="1"/>
</dbReference>
<dbReference type="Pfam" id="PF01171">
    <property type="entry name" value="ATP_bind_3"/>
    <property type="match status" value="1"/>
</dbReference>
<dbReference type="PANTHER" id="PTHR43033">
    <property type="entry name" value="TRNA(ILE)-LYSIDINE SYNTHASE-RELATED"/>
    <property type="match status" value="1"/>
</dbReference>
<protein>
    <recommendedName>
        <fullName evidence="8">tRNA(Ile)-lysidine synthase</fullName>
        <ecNumber evidence="8">6.3.4.19</ecNumber>
    </recommendedName>
    <alternativeName>
        <fullName evidence="8">tRNA(Ile)-2-lysyl-cytidine synthase</fullName>
    </alternativeName>
    <alternativeName>
        <fullName evidence="8">tRNA(Ile)-lysidine synthetase</fullName>
    </alternativeName>
</protein>
<comment type="catalytic activity">
    <reaction evidence="7 8">
        <text>cytidine(34) in tRNA(Ile2) + L-lysine + ATP = lysidine(34) in tRNA(Ile2) + AMP + diphosphate + H(+)</text>
        <dbReference type="Rhea" id="RHEA:43744"/>
        <dbReference type="Rhea" id="RHEA-COMP:10625"/>
        <dbReference type="Rhea" id="RHEA-COMP:10670"/>
        <dbReference type="ChEBI" id="CHEBI:15378"/>
        <dbReference type="ChEBI" id="CHEBI:30616"/>
        <dbReference type="ChEBI" id="CHEBI:32551"/>
        <dbReference type="ChEBI" id="CHEBI:33019"/>
        <dbReference type="ChEBI" id="CHEBI:82748"/>
        <dbReference type="ChEBI" id="CHEBI:83665"/>
        <dbReference type="ChEBI" id="CHEBI:456215"/>
        <dbReference type="EC" id="6.3.4.19"/>
    </reaction>
</comment>
<evidence type="ECO:0000256" key="4">
    <source>
        <dbReference type="ARBA" id="ARBA00022694"/>
    </source>
</evidence>